<proteinExistence type="predicted"/>
<feature type="transmembrane region" description="Helical" evidence="1">
    <location>
        <begin position="77"/>
        <end position="98"/>
    </location>
</feature>
<dbReference type="Proteomes" id="UP001555826">
    <property type="component" value="Unassembled WGS sequence"/>
</dbReference>
<keyword evidence="1" id="KW-1133">Transmembrane helix</keyword>
<feature type="transmembrane region" description="Helical" evidence="1">
    <location>
        <begin position="129"/>
        <end position="151"/>
    </location>
</feature>
<reference evidence="3 4" key="1">
    <citation type="submission" date="2024-07" db="EMBL/GenBank/DDBJ databases">
        <authorList>
            <person name="Thanompreechachai J."/>
            <person name="Duangmal K."/>
        </authorList>
    </citation>
    <scope>NUCLEOTIDE SEQUENCE [LARGE SCALE GENOMIC DNA]</scope>
    <source>
        <strain evidence="3 4">KCTC 19886</strain>
    </source>
</reference>
<sequence>MPLLTAADRGRLVGIDLARAVAVVGMMAVHVLPGDGPGSGAAGVLYSVAHGRASGLFAVLAGVSLGLATRRGGAERAAARTSVVVRGLLVALVGLLLIDVDSRVAVILPYYGVAFVVVLPFLWWPARRLAVLGVTWLALAPVLSSAVRRAAGLPAQFEEPTLAWLARPGDLLQTLALTGYYPVVGWAGYLVLGLAVSRVDLRASAGALRLLGAGAVLASAAWLASGLLLGPGGGLAALRPLTGGAGLDGVDFYGTVPTDSPWFLAVVTAHSGTPFDLLHTAGTALAVIGGACLLPGAVTRFLVPVAALGSMPLTVYTGHVLALAGTDEESTGLLGLHVVVALVAATLWRLVVGRGPLETAVGAVASAASAPLRRRADPAPADPPTLAP</sequence>
<feature type="transmembrane region" description="Helical" evidence="1">
    <location>
        <begin position="12"/>
        <end position="32"/>
    </location>
</feature>
<comment type="caution">
    <text evidence="3">The sequence shown here is derived from an EMBL/GenBank/DDBJ whole genome shotgun (WGS) entry which is preliminary data.</text>
</comment>
<feature type="transmembrane region" description="Helical" evidence="1">
    <location>
        <begin position="44"/>
        <end position="65"/>
    </location>
</feature>
<gene>
    <name evidence="3" type="ORF">AB1207_08430</name>
</gene>
<evidence type="ECO:0000259" key="2">
    <source>
        <dbReference type="Pfam" id="PF07786"/>
    </source>
</evidence>
<feature type="transmembrane region" description="Helical" evidence="1">
    <location>
        <begin position="104"/>
        <end position="122"/>
    </location>
</feature>
<feature type="transmembrane region" description="Helical" evidence="1">
    <location>
        <begin position="171"/>
        <end position="196"/>
    </location>
</feature>
<dbReference type="InterPro" id="IPR012429">
    <property type="entry name" value="HGSNAT_cat"/>
</dbReference>
<protein>
    <submittedName>
        <fullName evidence="3">Heparan-alpha-glucosaminide N-acetyltransferase domain-containing protein</fullName>
    </submittedName>
</protein>
<organism evidence="3 4">
    <name type="scientific">Kineococcus endophyticus</name>
    <dbReference type="NCBI Taxonomy" id="1181883"/>
    <lineage>
        <taxon>Bacteria</taxon>
        <taxon>Bacillati</taxon>
        <taxon>Actinomycetota</taxon>
        <taxon>Actinomycetes</taxon>
        <taxon>Kineosporiales</taxon>
        <taxon>Kineosporiaceae</taxon>
        <taxon>Kineococcus</taxon>
    </lineage>
</organism>
<feature type="transmembrane region" description="Helical" evidence="1">
    <location>
        <begin position="277"/>
        <end position="294"/>
    </location>
</feature>
<dbReference type="RefSeq" id="WP_367637580.1">
    <property type="nucleotide sequence ID" value="NZ_JBFNQN010000005.1"/>
</dbReference>
<feature type="transmembrane region" description="Helical" evidence="1">
    <location>
        <begin position="334"/>
        <end position="352"/>
    </location>
</feature>
<name>A0ABV3P572_9ACTN</name>
<feature type="domain" description="Heparan-alpha-glucosaminide N-acetyltransferase catalytic" evidence="2">
    <location>
        <begin position="11"/>
        <end position="203"/>
    </location>
</feature>
<dbReference type="Pfam" id="PF07786">
    <property type="entry name" value="HGSNAT_cat"/>
    <property type="match status" value="1"/>
</dbReference>
<keyword evidence="1" id="KW-0812">Transmembrane</keyword>
<keyword evidence="4" id="KW-1185">Reference proteome</keyword>
<accession>A0ABV3P572</accession>
<feature type="transmembrane region" description="Helical" evidence="1">
    <location>
        <begin position="301"/>
        <end position="322"/>
    </location>
</feature>
<evidence type="ECO:0000313" key="4">
    <source>
        <dbReference type="Proteomes" id="UP001555826"/>
    </source>
</evidence>
<dbReference type="EMBL" id="JBFNQN010000005">
    <property type="protein sequence ID" value="MEW9264771.1"/>
    <property type="molecule type" value="Genomic_DNA"/>
</dbReference>
<evidence type="ECO:0000256" key="1">
    <source>
        <dbReference type="SAM" id="Phobius"/>
    </source>
</evidence>
<feature type="transmembrane region" description="Helical" evidence="1">
    <location>
        <begin position="208"/>
        <end position="229"/>
    </location>
</feature>
<evidence type="ECO:0000313" key="3">
    <source>
        <dbReference type="EMBL" id="MEW9264771.1"/>
    </source>
</evidence>
<keyword evidence="1" id="KW-0472">Membrane</keyword>